<name>A0A6A5HF43_CAERE</name>
<dbReference type="EMBL" id="WUAV01000002">
    <property type="protein sequence ID" value="KAF1764852.1"/>
    <property type="molecule type" value="Genomic_DNA"/>
</dbReference>
<comment type="similarity">
    <text evidence="1">Belongs to the arrestin family.</text>
</comment>
<dbReference type="InterPro" id="IPR014756">
    <property type="entry name" value="Ig_E-set"/>
</dbReference>
<dbReference type="PANTHER" id="PTHR11188:SF7">
    <property type="entry name" value="ARRESTIN C-TERMINAL-LIKE DOMAIN-CONTAINING PROTEIN-RELATED"/>
    <property type="match status" value="1"/>
</dbReference>
<evidence type="ECO:0000313" key="4">
    <source>
        <dbReference type="Proteomes" id="UP000483820"/>
    </source>
</evidence>
<feature type="domain" description="Arrestin C-terminal-like" evidence="2">
    <location>
        <begin position="161"/>
        <end position="300"/>
    </location>
</feature>
<reference evidence="3 4" key="1">
    <citation type="submission" date="2019-12" db="EMBL/GenBank/DDBJ databases">
        <title>Chromosome-level assembly of the Caenorhabditis remanei genome.</title>
        <authorList>
            <person name="Teterina A.A."/>
            <person name="Willis J.H."/>
            <person name="Phillips P.C."/>
        </authorList>
    </citation>
    <scope>NUCLEOTIDE SEQUENCE [LARGE SCALE GENOMIC DNA]</scope>
    <source>
        <strain evidence="3 4">PX506</strain>
        <tissue evidence="3">Whole organism</tissue>
    </source>
</reference>
<dbReference type="InterPro" id="IPR011022">
    <property type="entry name" value="Arrestin_C-like"/>
</dbReference>
<dbReference type="InterPro" id="IPR050357">
    <property type="entry name" value="Arrestin_domain-protein"/>
</dbReference>
<dbReference type="SMART" id="SM01017">
    <property type="entry name" value="Arrestin_C"/>
    <property type="match status" value="2"/>
</dbReference>
<dbReference type="GO" id="GO:0005737">
    <property type="term" value="C:cytoplasm"/>
    <property type="evidence" value="ECO:0007669"/>
    <property type="project" value="TreeGrafter"/>
</dbReference>
<dbReference type="PANTHER" id="PTHR11188">
    <property type="entry name" value="ARRESTIN DOMAIN CONTAINING PROTEIN"/>
    <property type="match status" value="1"/>
</dbReference>
<dbReference type="CTD" id="9800854"/>
<proteinExistence type="inferred from homology"/>
<dbReference type="Pfam" id="PF02752">
    <property type="entry name" value="Arrestin_C"/>
    <property type="match status" value="1"/>
</dbReference>
<organism evidence="3 4">
    <name type="scientific">Caenorhabditis remanei</name>
    <name type="common">Caenorhabditis vulgaris</name>
    <dbReference type="NCBI Taxonomy" id="31234"/>
    <lineage>
        <taxon>Eukaryota</taxon>
        <taxon>Metazoa</taxon>
        <taxon>Ecdysozoa</taxon>
        <taxon>Nematoda</taxon>
        <taxon>Chromadorea</taxon>
        <taxon>Rhabditida</taxon>
        <taxon>Rhabditina</taxon>
        <taxon>Rhabditomorpha</taxon>
        <taxon>Rhabditoidea</taxon>
        <taxon>Rhabditidae</taxon>
        <taxon>Peloderinae</taxon>
        <taxon>Caenorhabditis</taxon>
    </lineage>
</organism>
<dbReference type="RefSeq" id="XP_003098328.2">
    <property type="nucleotide sequence ID" value="XM_003098280.2"/>
</dbReference>
<dbReference type="Gene3D" id="2.60.40.640">
    <property type="match status" value="2"/>
</dbReference>
<evidence type="ECO:0000313" key="3">
    <source>
        <dbReference type="EMBL" id="KAF1764852.1"/>
    </source>
</evidence>
<comment type="caution">
    <text evidence="3">The sequence shown here is derived from an EMBL/GenBank/DDBJ whole genome shotgun (WGS) entry which is preliminary data.</text>
</comment>
<evidence type="ECO:0000256" key="1">
    <source>
        <dbReference type="ARBA" id="ARBA00005298"/>
    </source>
</evidence>
<gene>
    <name evidence="3" type="ORF">GCK72_004802</name>
</gene>
<dbReference type="GeneID" id="9800854"/>
<dbReference type="KEGG" id="crq:GCK72_004802"/>
<accession>A0A6A5HF43</accession>
<sequence>MSLSRPIITFDQTDKPYYPGDNVTGVITINNEKPLEARSIVVSWRGKSKVSGVNLFELPCVKYMFNKTQVTWVAKEGQNKIPAGNHKIKFSINLPKDCLPTFHGLLGKVDYKVKVMIDRPRKFDLKAEGEFQVTRKLELPMRMGINDWFFKTDLRSGLIFSNGPVTMKVTLNSLVFLPGQTIDLTFHVANNSSEEIRRIFAKFYKRTHYHARVQQSPCKEFYNHTCPLSCFQQANVRNKVRNAEKMKISLGPYSEQTYSMPFTFPDNETTPSFHSGLITHGYFMEFGFRSKNSVDKAMMCTLYMGEMGDEMLLGADKISEEKKPAVDAPPAYEE</sequence>
<dbReference type="AlphaFoldDB" id="A0A6A5HF43"/>
<protein>
    <recommendedName>
        <fullName evidence="2">Arrestin C-terminal-like domain-containing protein</fullName>
    </recommendedName>
</protein>
<dbReference type="Pfam" id="PF00339">
    <property type="entry name" value="Arrestin_N"/>
    <property type="match status" value="1"/>
</dbReference>
<evidence type="ECO:0000259" key="2">
    <source>
        <dbReference type="SMART" id="SM01017"/>
    </source>
</evidence>
<dbReference type="SUPFAM" id="SSF81296">
    <property type="entry name" value="E set domains"/>
    <property type="match status" value="2"/>
</dbReference>
<dbReference type="InterPro" id="IPR011021">
    <property type="entry name" value="Arrestin-like_N"/>
</dbReference>
<dbReference type="GO" id="GO:0015031">
    <property type="term" value="P:protein transport"/>
    <property type="evidence" value="ECO:0007669"/>
    <property type="project" value="TreeGrafter"/>
</dbReference>
<dbReference type="Proteomes" id="UP000483820">
    <property type="component" value="Chromosome II"/>
</dbReference>
<feature type="domain" description="Arrestin C-terminal-like" evidence="2">
    <location>
        <begin position="4"/>
        <end position="137"/>
    </location>
</feature>
<dbReference type="InterPro" id="IPR014752">
    <property type="entry name" value="Arrestin-like_C"/>
</dbReference>